<name>A0A5S4VIP9_9MICO</name>
<reference evidence="2 3" key="1">
    <citation type="submission" date="2019-08" db="EMBL/GenBank/DDBJ databases">
        <authorList>
            <person name="Hu J."/>
        </authorList>
    </citation>
    <scope>NUCLEOTIDE SEQUENCE [LARGE SCALE GENOMIC DNA]</scope>
    <source>
        <strain evidence="2 3">NEAU-184</strain>
    </source>
</reference>
<sequence>MDTRTLGWAVPAAAAVLLLAGCGLTTTAGSAKLTVPKTSTEVCNAPNYVRQAAPEGVCGADFDRLIAEQVEDDMSLGYLHQERMQRVQR</sequence>
<dbReference type="Proteomes" id="UP000325243">
    <property type="component" value="Unassembled WGS sequence"/>
</dbReference>
<evidence type="ECO:0000256" key="1">
    <source>
        <dbReference type="SAM" id="SignalP"/>
    </source>
</evidence>
<organism evidence="2 3">
    <name type="scientific">Agromyces mariniharenae</name>
    <dbReference type="NCBI Taxonomy" id="2604423"/>
    <lineage>
        <taxon>Bacteria</taxon>
        <taxon>Bacillati</taxon>
        <taxon>Actinomycetota</taxon>
        <taxon>Actinomycetes</taxon>
        <taxon>Micrococcales</taxon>
        <taxon>Microbacteriaceae</taxon>
        <taxon>Agromyces</taxon>
    </lineage>
</organism>
<dbReference type="RefSeq" id="WP_148733459.1">
    <property type="nucleotide sequence ID" value="NZ_VSSB01000001.1"/>
</dbReference>
<feature type="chain" id="PRO_5038490831" description="Lipoprotein" evidence="1">
    <location>
        <begin position="29"/>
        <end position="89"/>
    </location>
</feature>
<accession>A0A5S4VIP9</accession>
<comment type="caution">
    <text evidence="2">The sequence shown here is derived from an EMBL/GenBank/DDBJ whole genome shotgun (WGS) entry which is preliminary data.</text>
</comment>
<protein>
    <recommendedName>
        <fullName evidence="4">Lipoprotein</fullName>
    </recommendedName>
</protein>
<dbReference type="AlphaFoldDB" id="A0A5S4VIP9"/>
<dbReference type="PROSITE" id="PS51257">
    <property type="entry name" value="PROKAR_LIPOPROTEIN"/>
    <property type="match status" value="1"/>
</dbReference>
<keyword evidence="1" id="KW-0732">Signal</keyword>
<keyword evidence="3" id="KW-1185">Reference proteome</keyword>
<proteinExistence type="predicted"/>
<evidence type="ECO:0000313" key="2">
    <source>
        <dbReference type="EMBL" id="TYL53995.1"/>
    </source>
</evidence>
<gene>
    <name evidence="2" type="ORF">FYC51_10350</name>
</gene>
<dbReference type="EMBL" id="VSSB01000001">
    <property type="protein sequence ID" value="TYL53995.1"/>
    <property type="molecule type" value="Genomic_DNA"/>
</dbReference>
<evidence type="ECO:0000313" key="3">
    <source>
        <dbReference type="Proteomes" id="UP000325243"/>
    </source>
</evidence>
<evidence type="ECO:0008006" key="4">
    <source>
        <dbReference type="Google" id="ProtNLM"/>
    </source>
</evidence>
<feature type="signal peptide" evidence="1">
    <location>
        <begin position="1"/>
        <end position="28"/>
    </location>
</feature>